<reference evidence="1 2" key="1">
    <citation type="submission" date="2024-05" db="EMBL/GenBank/DDBJ databases">
        <title>Genome sequencing and assembly of Indian major carp, Cirrhinus mrigala (Hamilton, 1822).</title>
        <authorList>
            <person name="Mohindra V."/>
            <person name="Chowdhury L.M."/>
            <person name="Lal K."/>
            <person name="Jena J.K."/>
        </authorList>
    </citation>
    <scope>NUCLEOTIDE SEQUENCE [LARGE SCALE GENOMIC DNA]</scope>
    <source>
        <strain evidence="1">CM1030</strain>
        <tissue evidence="1">Blood</tissue>
    </source>
</reference>
<evidence type="ECO:0000313" key="1">
    <source>
        <dbReference type="EMBL" id="KAL0185001.1"/>
    </source>
</evidence>
<dbReference type="EMBL" id="JAMKFB020000009">
    <property type="protein sequence ID" value="KAL0185001.1"/>
    <property type="molecule type" value="Genomic_DNA"/>
</dbReference>
<organism evidence="1 2">
    <name type="scientific">Cirrhinus mrigala</name>
    <name type="common">Mrigala</name>
    <dbReference type="NCBI Taxonomy" id="683832"/>
    <lineage>
        <taxon>Eukaryota</taxon>
        <taxon>Metazoa</taxon>
        <taxon>Chordata</taxon>
        <taxon>Craniata</taxon>
        <taxon>Vertebrata</taxon>
        <taxon>Euteleostomi</taxon>
        <taxon>Actinopterygii</taxon>
        <taxon>Neopterygii</taxon>
        <taxon>Teleostei</taxon>
        <taxon>Ostariophysi</taxon>
        <taxon>Cypriniformes</taxon>
        <taxon>Cyprinidae</taxon>
        <taxon>Labeoninae</taxon>
        <taxon>Labeonini</taxon>
        <taxon>Cirrhinus</taxon>
    </lineage>
</organism>
<evidence type="ECO:0000313" key="2">
    <source>
        <dbReference type="Proteomes" id="UP001529510"/>
    </source>
</evidence>
<comment type="caution">
    <text evidence="1">The sequence shown here is derived from an EMBL/GenBank/DDBJ whole genome shotgun (WGS) entry which is preliminary data.</text>
</comment>
<gene>
    <name evidence="1" type="ORF">M9458_020697</name>
</gene>
<dbReference type="AlphaFoldDB" id="A0ABD0QGA8"/>
<keyword evidence="2" id="KW-1185">Reference proteome</keyword>
<feature type="non-terminal residue" evidence="1">
    <location>
        <position position="50"/>
    </location>
</feature>
<sequence length="50" mass="5679">EDCIILIDGLNEAEFHKPDYGDTVASFITKIISKFPNWLKLIVTVRTSLL</sequence>
<name>A0ABD0QGA8_CIRMR</name>
<accession>A0ABD0QGA8</accession>
<protein>
    <submittedName>
        <fullName evidence="1">Uncharacterized protein</fullName>
    </submittedName>
</protein>
<feature type="non-terminal residue" evidence="1">
    <location>
        <position position="1"/>
    </location>
</feature>
<proteinExistence type="predicted"/>
<dbReference type="Proteomes" id="UP001529510">
    <property type="component" value="Unassembled WGS sequence"/>
</dbReference>